<dbReference type="Pfam" id="PF00480">
    <property type="entry name" value="ROK"/>
    <property type="match status" value="1"/>
</dbReference>
<protein>
    <submittedName>
        <fullName evidence="2">ROK family transcriptional regulator</fullName>
    </submittedName>
</protein>
<accession>A0ABT0BGN8</accession>
<dbReference type="InterPro" id="IPR036388">
    <property type="entry name" value="WH-like_DNA-bd_sf"/>
</dbReference>
<dbReference type="SUPFAM" id="SSF53067">
    <property type="entry name" value="Actin-like ATPase domain"/>
    <property type="match status" value="1"/>
</dbReference>
<dbReference type="Pfam" id="PF13412">
    <property type="entry name" value="HTH_24"/>
    <property type="match status" value="1"/>
</dbReference>
<keyword evidence="3" id="KW-1185">Reference proteome</keyword>
<organism evidence="2 3">
    <name type="scientific">Novosphingobium organovorum</name>
    <dbReference type="NCBI Taxonomy" id="2930092"/>
    <lineage>
        <taxon>Bacteria</taxon>
        <taxon>Pseudomonadati</taxon>
        <taxon>Pseudomonadota</taxon>
        <taxon>Alphaproteobacteria</taxon>
        <taxon>Sphingomonadales</taxon>
        <taxon>Sphingomonadaceae</taxon>
        <taxon>Novosphingobium</taxon>
    </lineage>
</organism>
<dbReference type="InterPro" id="IPR000600">
    <property type="entry name" value="ROK"/>
</dbReference>
<dbReference type="PANTHER" id="PTHR18964:SF149">
    <property type="entry name" value="BIFUNCTIONAL UDP-N-ACETYLGLUCOSAMINE 2-EPIMERASE_N-ACETYLMANNOSAMINE KINASE"/>
    <property type="match status" value="1"/>
</dbReference>
<dbReference type="InterPro" id="IPR036390">
    <property type="entry name" value="WH_DNA-bd_sf"/>
</dbReference>
<gene>
    <name evidence="2" type="ORF">MTR62_16285</name>
</gene>
<dbReference type="Gene3D" id="3.30.420.40">
    <property type="match status" value="4"/>
</dbReference>
<dbReference type="Proteomes" id="UP001162881">
    <property type="component" value="Unassembled WGS sequence"/>
</dbReference>
<evidence type="ECO:0000313" key="3">
    <source>
        <dbReference type="Proteomes" id="UP001162881"/>
    </source>
</evidence>
<dbReference type="SUPFAM" id="SSF46785">
    <property type="entry name" value="Winged helix' DNA-binding domain"/>
    <property type="match status" value="1"/>
</dbReference>
<name>A0ABT0BGN8_9SPHN</name>
<evidence type="ECO:0000313" key="2">
    <source>
        <dbReference type="EMBL" id="MCJ2184237.1"/>
    </source>
</evidence>
<dbReference type="PANTHER" id="PTHR18964">
    <property type="entry name" value="ROK (REPRESSOR, ORF, KINASE) FAMILY"/>
    <property type="match status" value="1"/>
</dbReference>
<comment type="similarity">
    <text evidence="1">Belongs to the ROK (NagC/XylR) family.</text>
</comment>
<dbReference type="RefSeq" id="WP_244022870.1">
    <property type="nucleotide sequence ID" value="NZ_JALHLF010000085.1"/>
</dbReference>
<reference evidence="2" key="1">
    <citation type="submission" date="2022-03" db="EMBL/GenBank/DDBJ databases">
        <title>Identification of a novel bacterium isolated from mangrove sediments.</title>
        <authorList>
            <person name="Pan X."/>
        </authorList>
    </citation>
    <scope>NUCLEOTIDE SEQUENCE</scope>
    <source>
        <strain evidence="2">B1949</strain>
    </source>
</reference>
<comment type="caution">
    <text evidence="2">The sequence shown here is derived from an EMBL/GenBank/DDBJ whole genome shotgun (WGS) entry which is preliminary data.</text>
</comment>
<dbReference type="CDD" id="cd23763">
    <property type="entry name" value="ASKHA_ATPase_ROK"/>
    <property type="match status" value="1"/>
</dbReference>
<dbReference type="Gene3D" id="1.10.10.10">
    <property type="entry name" value="Winged helix-like DNA-binding domain superfamily/Winged helix DNA-binding domain"/>
    <property type="match status" value="1"/>
</dbReference>
<proteinExistence type="inferred from homology"/>
<sequence length="382" mass="40656">MSRQGSNASGVRRYNERLILSTIHRMGEASKADIARETGLSPQAALRIVEALEEEGRILPTTRRIGGRGQPSMPYRINGASGHTIGVEIGRDHVACAMLDFGGRLLAHASWPENLPEPRRVLECVAQFRQDCAASPPAGASPELMGIGIVMPWFLGEWQQETGIDAARAAQWSSPDLEDLLRTALPAPVLFDNDGNAAALAELLCGAGTRARDFLYIHLGNFVGGGLVLDGEIRRGRHGNAAALASLPLSRDAPGAYLLRDASIFTLPPEAFADPDRRARWLDRCTGSLAFAISGVNSLLDLDAVIIGGTLEPALIDAITSECRDRLALNPPPDFFQPAFLTGQLGARAPVVGAALLPLHSAFSPNLAALLKAPLAYRADTG</sequence>
<evidence type="ECO:0000256" key="1">
    <source>
        <dbReference type="ARBA" id="ARBA00006479"/>
    </source>
</evidence>
<dbReference type="InterPro" id="IPR043129">
    <property type="entry name" value="ATPase_NBD"/>
</dbReference>
<dbReference type="EMBL" id="JALHLF010000085">
    <property type="protein sequence ID" value="MCJ2184237.1"/>
    <property type="molecule type" value="Genomic_DNA"/>
</dbReference>